<dbReference type="InterPro" id="IPR036901">
    <property type="entry name" value="Asp/Orn_carbamoylTrfase_sf"/>
</dbReference>
<evidence type="ECO:0000256" key="7">
    <source>
        <dbReference type="HAMAP-Rule" id="MF_00001"/>
    </source>
</evidence>
<dbReference type="RefSeq" id="WP_089770614.1">
    <property type="nucleotide sequence ID" value="NZ_FNWX01000036.1"/>
</dbReference>
<dbReference type="HAMAP" id="MF_00001">
    <property type="entry name" value="Asp_carb_tr"/>
    <property type="match status" value="1"/>
</dbReference>
<keyword evidence="4 7" id="KW-0665">Pyrimidine biosynthesis</keyword>
<dbReference type="PANTHER" id="PTHR45753:SF6">
    <property type="entry name" value="ASPARTATE CARBAMOYLTRANSFERASE"/>
    <property type="match status" value="1"/>
</dbReference>
<dbReference type="NCBIfam" id="TIGR00670">
    <property type="entry name" value="asp_carb_tr"/>
    <property type="match status" value="1"/>
</dbReference>
<comment type="similarity">
    <text evidence="2 7">Belongs to the aspartate/ornithine carbamoyltransferase superfamily. ATCase family.</text>
</comment>
<feature type="binding site" evidence="7">
    <location>
        <position position="47"/>
    </location>
    <ligand>
        <name>carbamoyl phosphate</name>
        <dbReference type="ChEBI" id="CHEBI:58228"/>
    </ligand>
</feature>
<feature type="binding site" evidence="7">
    <location>
        <position position="46"/>
    </location>
    <ligand>
        <name>carbamoyl phosphate</name>
        <dbReference type="ChEBI" id="CHEBI:58228"/>
    </ligand>
</feature>
<dbReference type="GO" id="GO:0006520">
    <property type="term" value="P:amino acid metabolic process"/>
    <property type="evidence" value="ECO:0007669"/>
    <property type="project" value="InterPro"/>
</dbReference>
<dbReference type="Proteomes" id="UP000198555">
    <property type="component" value="Unassembled WGS sequence"/>
</dbReference>
<keyword evidence="3 7" id="KW-0808">Transferase</keyword>
<dbReference type="NCBIfam" id="NF002032">
    <property type="entry name" value="PRK00856.1"/>
    <property type="match status" value="1"/>
</dbReference>
<name>A0A1H6L3R3_9FLAO</name>
<comment type="pathway">
    <text evidence="1 7">Pyrimidine metabolism; UMP biosynthesis via de novo pathway; (S)-dihydroorotate from bicarbonate: step 2/3.</text>
</comment>
<feature type="domain" description="Aspartate/ornithine carbamoyltransferase carbamoyl-P binding" evidence="9">
    <location>
        <begin position="2"/>
        <end position="135"/>
    </location>
</feature>
<protein>
    <recommendedName>
        <fullName evidence="7">Aspartate carbamoyltransferase</fullName>
        <ecNumber evidence="7">2.1.3.2</ecNumber>
    </recommendedName>
    <alternativeName>
        <fullName evidence="7">Aspartate transcarbamylase</fullName>
        <shortName evidence="7">ATCase</shortName>
    </alternativeName>
</protein>
<dbReference type="Pfam" id="PF02729">
    <property type="entry name" value="OTCace_N"/>
    <property type="match status" value="1"/>
</dbReference>
<evidence type="ECO:0000256" key="4">
    <source>
        <dbReference type="ARBA" id="ARBA00022975"/>
    </source>
</evidence>
<dbReference type="GO" id="GO:0004070">
    <property type="term" value="F:aspartate carbamoyltransferase activity"/>
    <property type="evidence" value="ECO:0007669"/>
    <property type="project" value="UniProtKB-UniRule"/>
</dbReference>
<dbReference type="EC" id="2.1.3.2" evidence="7"/>
<feature type="binding site" evidence="7">
    <location>
        <position position="96"/>
    </location>
    <ligand>
        <name>carbamoyl phosphate</name>
        <dbReference type="ChEBI" id="CHEBI:58228"/>
    </ligand>
</feature>
<dbReference type="Gene3D" id="3.40.50.1370">
    <property type="entry name" value="Aspartate/ornithine carbamoyltransferase"/>
    <property type="match status" value="2"/>
</dbReference>
<dbReference type="InterPro" id="IPR006130">
    <property type="entry name" value="Asp/Orn_carbamoylTrfase"/>
</dbReference>
<evidence type="ECO:0000256" key="6">
    <source>
        <dbReference type="ARBA" id="ARBA00048859"/>
    </source>
</evidence>
<dbReference type="InterPro" id="IPR002082">
    <property type="entry name" value="Asp_carbamoyltransf"/>
</dbReference>
<dbReference type="PRINTS" id="PR00100">
    <property type="entry name" value="AOTCASE"/>
</dbReference>
<proteinExistence type="inferred from homology"/>
<feature type="binding site" evidence="7">
    <location>
        <position position="156"/>
    </location>
    <ligand>
        <name>L-aspartate</name>
        <dbReference type="ChEBI" id="CHEBI:29991"/>
    </ligand>
</feature>
<evidence type="ECO:0000256" key="3">
    <source>
        <dbReference type="ARBA" id="ARBA00022679"/>
    </source>
</evidence>
<dbReference type="Pfam" id="PF00185">
    <property type="entry name" value="OTCace"/>
    <property type="match status" value="1"/>
</dbReference>
<feature type="binding site" evidence="7">
    <location>
        <position position="126"/>
    </location>
    <ligand>
        <name>carbamoyl phosphate</name>
        <dbReference type="ChEBI" id="CHEBI:58228"/>
    </ligand>
</feature>
<evidence type="ECO:0000259" key="8">
    <source>
        <dbReference type="Pfam" id="PF00185"/>
    </source>
</evidence>
<dbReference type="PROSITE" id="PS00097">
    <property type="entry name" value="CARBAMOYLTRANSFERASE"/>
    <property type="match status" value="1"/>
</dbReference>
<comment type="subunit">
    <text evidence="7">Heterododecamer (2C3:3R2) of six catalytic PyrB chains organized as two trimers (C3), and six regulatory PyrI chains organized as three dimers (R2).</text>
</comment>
<evidence type="ECO:0000256" key="2">
    <source>
        <dbReference type="ARBA" id="ARBA00008896"/>
    </source>
</evidence>
<organism evidence="10 11">
    <name type="scientific">Epilithonimonas hominis</name>
    <dbReference type="NCBI Taxonomy" id="420404"/>
    <lineage>
        <taxon>Bacteria</taxon>
        <taxon>Pseudomonadati</taxon>
        <taxon>Bacteroidota</taxon>
        <taxon>Flavobacteriia</taxon>
        <taxon>Flavobacteriales</taxon>
        <taxon>Weeksellaceae</taxon>
        <taxon>Chryseobacterium group</taxon>
        <taxon>Epilithonimonas</taxon>
    </lineage>
</organism>
<dbReference type="GO" id="GO:0016597">
    <property type="term" value="F:amino acid binding"/>
    <property type="evidence" value="ECO:0007669"/>
    <property type="project" value="InterPro"/>
</dbReference>
<dbReference type="GO" id="GO:0005829">
    <property type="term" value="C:cytosol"/>
    <property type="evidence" value="ECO:0007669"/>
    <property type="project" value="TreeGrafter"/>
</dbReference>
<dbReference type="FunFam" id="3.40.50.1370:FF:000011">
    <property type="entry name" value="Aspartate carbamoyltransferase"/>
    <property type="match status" value="1"/>
</dbReference>
<evidence type="ECO:0000256" key="5">
    <source>
        <dbReference type="ARBA" id="ARBA00043884"/>
    </source>
</evidence>
<evidence type="ECO:0000313" key="11">
    <source>
        <dbReference type="Proteomes" id="UP000198555"/>
    </source>
</evidence>
<feature type="binding site" evidence="7">
    <location>
        <position position="74"/>
    </location>
    <ligand>
        <name>L-aspartate</name>
        <dbReference type="ChEBI" id="CHEBI:29991"/>
    </ligand>
</feature>
<sequence>MIKLSRTSTESIEKILKEAQAFSEGKISKIEGDVFAANLFFENSTRTKTSFEVAEKKLGLQVIDFEADKSSIAKGETLLDTIKTLEAIGVEVAAIRHSETRYYDALKDTKLSIVNAGDGTGHHPSQAILDAMTIIQEFGKIEGLKIGIVGDVKHSRVANSDSGLFRRLGAKVYFSGPEFWFDEGMLVNGTYMQFDDLVKEVDVLILLRIQHERHEKSFNFKSEDYLKKFGLTKEREAKMKPTSIIMHPAPINRGVEIDSELVECERSRIFKQMQNGVFARMAILKYDLENKGFKFIDSKN</sequence>
<gene>
    <name evidence="7" type="primary">pyrB</name>
    <name evidence="10" type="ORF">SAMN05421793_13619</name>
</gene>
<evidence type="ECO:0000256" key="1">
    <source>
        <dbReference type="ARBA" id="ARBA00004852"/>
    </source>
</evidence>
<reference evidence="11" key="1">
    <citation type="submission" date="2016-10" db="EMBL/GenBank/DDBJ databases">
        <authorList>
            <person name="Varghese N."/>
            <person name="Submissions S."/>
        </authorList>
    </citation>
    <scope>NUCLEOTIDE SEQUENCE [LARGE SCALE GENOMIC DNA]</scope>
    <source>
        <strain evidence="11">DSM 19326</strain>
    </source>
</reference>
<dbReference type="UniPathway" id="UPA00070">
    <property type="reaction ID" value="UER00116"/>
</dbReference>
<dbReference type="SUPFAM" id="SSF53671">
    <property type="entry name" value="Aspartate/ornithine carbamoyltransferase"/>
    <property type="match status" value="1"/>
</dbReference>
<evidence type="ECO:0000259" key="9">
    <source>
        <dbReference type="Pfam" id="PF02729"/>
    </source>
</evidence>
<evidence type="ECO:0000313" key="10">
    <source>
        <dbReference type="EMBL" id="SEH82971.1"/>
    </source>
</evidence>
<comment type="catalytic activity">
    <reaction evidence="6 7">
        <text>carbamoyl phosphate + L-aspartate = N-carbamoyl-L-aspartate + phosphate + H(+)</text>
        <dbReference type="Rhea" id="RHEA:20013"/>
        <dbReference type="ChEBI" id="CHEBI:15378"/>
        <dbReference type="ChEBI" id="CHEBI:29991"/>
        <dbReference type="ChEBI" id="CHEBI:32814"/>
        <dbReference type="ChEBI" id="CHEBI:43474"/>
        <dbReference type="ChEBI" id="CHEBI:58228"/>
        <dbReference type="EC" id="2.1.3.2"/>
    </reaction>
</comment>
<dbReference type="PRINTS" id="PR00101">
    <property type="entry name" value="ATCASE"/>
</dbReference>
<dbReference type="STRING" id="420404.SAMN05421793_13619"/>
<dbReference type="GO" id="GO:0044205">
    <property type="term" value="P:'de novo' UMP biosynthetic process"/>
    <property type="evidence" value="ECO:0007669"/>
    <property type="project" value="UniProtKB-UniRule"/>
</dbReference>
<dbReference type="AlphaFoldDB" id="A0A1H6L3R3"/>
<dbReference type="InterPro" id="IPR006132">
    <property type="entry name" value="Asp/Orn_carbamoyltranf_P-bd"/>
</dbReference>
<feature type="domain" description="Aspartate/ornithine carbamoyltransferase Asp/Orn-binding" evidence="8">
    <location>
        <begin position="142"/>
        <end position="285"/>
    </location>
</feature>
<dbReference type="GO" id="GO:0006207">
    <property type="term" value="P:'de novo' pyrimidine nucleobase biosynthetic process"/>
    <property type="evidence" value="ECO:0007669"/>
    <property type="project" value="InterPro"/>
</dbReference>
<feature type="binding site" evidence="7">
    <location>
        <position position="250"/>
    </location>
    <ligand>
        <name>carbamoyl phosphate</name>
        <dbReference type="ChEBI" id="CHEBI:58228"/>
    </ligand>
</feature>
<dbReference type="InterPro" id="IPR006131">
    <property type="entry name" value="Asp_carbamoyltransf_Asp/Orn-bd"/>
</dbReference>
<dbReference type="EMBL" id="FNWX01000036">
    <property type="protein sequence ID" value="SEH82971.1"/>
    <property type="molecule type" value="Genomic_DNA"/>
</dbReference>
<feature type="binding site" evidence="7">
    <location>
        <position position="208"/>
    </location>
    <ligand>
        <name>L-aspartate</name>
        <dbReference type="ChEBI" id="CHEBI:29991"/>
    </ligand>
</feature>
<keyword evidence="11" id="KW-1185">Reference proteome</keyword>
<feature type="binding site" evidence="7">
    <location>
        <position position="249"/>
    </location>
    <ligand>
        <name>carbamoyl phosphate</name>
        <dbReference type="ChEBI" id="CHEBI:58228"/>
    </ligand>
</feature>
<dbReference type="PANTHER" id="PTHR45753">
    <property type="entry name" value="ORNITHINE CARBAMOYLTRANSFERASE, MITOCHONDRIAL"/>
    <property type="match status" value="1"/>
</dbReference>
<accession>A0A1H6L3R3</accession>
<feature type="binding site" evidence="7">
    <location>
        <position position="123"/>
    </location>
    <ligand>
        <name>carbamoyl phosphate</name>
        <dbReference type="ChEBI" id="CHEBI:58228"/>
    </ligand>
</feature>
<comment type="function">
    <text evidence="5 7">Catalyzes the condensation of carbamoyl phosphate and aspartate to form carbamoyl aspartate and inorganic phosphate, the committed step in the de novo pyrimidine nucleotide biosynthesis pathway.</text>
</comment>